<dbReference type="EC" id="2.5.1.32" evidence="4"/>
<keyword evidence="6" id="KW-0125">Carotenoid biosynthesis</keyword>
<evidence type="ECO:0000256" key="5">
    <source>
        <dbReference type="ARBA" id="ARBA00022679"/>
    </source>
</evidence>
<gene>
    <name evidence="7" type="ORF">DXZ20_33990</name>
</gene>
<evidence type="ECO:0000256" key="2">
    <source>
        <dbReference type="ARBA" id="ARBA00004829"/>
    </source>
</evidence>
<dbReference type="FunFam" id="1.10.600.10:FF:000004">
    <property type="entry name" value="Phytoene synthase chloroplastic"/>
    <property type="match status" value="1"/>
</dbReference>
<dbReference type="Proteomes" id="UP000481033">
    <property type="component" value="Unassembled WGS sequence"/>
</dbReference>
<dbReference type="SFLD" id="SFLDG01018">
    <property type="entry name" value="Squalene/Phytoene_Synthase_Lik"/>
    <property type="match status" value="1"/>
</dbReference>
<keyword evidence="5" id="KW-0808">Transferase</keyword>
<evidence type="ECO:0000256" key="6">
    <source>
        <dbReference type="ARBA" id="ARBA00022746"/>
    </source>
</evidence>
<dbReference type="Gene3D" id="1.10.600.10">
    <property type="entry name" value="Farnesyl Diphosphate Synthase"/>
    <property type="match status" value="1"/>
</dbReference>
<protein>
    <recommendedName>
        <fullName evidence="4">15-cis-phytoene synthase</fullName>
        <ecNumber evidence="4">2.5.1.32</ecNumber>
    </recommendedName>
</protein>
<dbReference type="InterPro" id="IPR002060">
    <property type="entry name" value="Squ/phyt_synthse"/>
</dbReference>
<dbReference type="RefSeq" id="WP_163661989.1">
    <property type="nucleotide sequence ID" value="NZ_QXHD01000004.1"/>
</dbReference>
<comment type="pathway">
    <text evidence="2">Carotenoid biosynthesis.</text>
</comment>
<evidence type="ECO:0000313" key="7">
    <source>
        <dbReference type="EMBL" id="NEZ60566.1"/>
    </source>
</evidence>
<dbReference type="Pfam" id="PF00494">
    <property type="entry name" value="SQS_PSY"/>
    <property type="match status" value="1"/>
</dbReference>
<evidence type="ECO:0000256" key="4">
    <source>
        <dbReference type="ARBA" id="ARBA00012396"/>
    </source>
</evidence>
<proteinExistence type="inferred from homology"/>
<dbReference type="InterPro" id="IPR019845">
    <property type="entry name" value="Squalene/phytoene_synthase_CS"/>
</dbReference>
<dbReference type="InterPro" id="IPR044843">
    <property type="entry name" value="Trans_IPPS_bact-type"/>
</dbReference>
<name>A0A6M0RWQ7_9CYAN</name>
<dbReference type="GO" id="GO:0016117">
    <property type="term" value="P:carotenoid biosynthetic process"/>
    <property type="evidence" value="ECO:0007669"/>
    <property type="project" value="UniProtKB-KW"/>
</dbReference>
<dbReference type="SFLD" id="SFLDG01212">
    <property type="entry name" value="Phytoene_synthase_like"/>
    <property type="match status" value="1"/>
</dbReference>
<dbReference type="CDD" id="cd00683">
    <property type="entry name" value="Trans_IPPS_HH"/>
    <property type="match status" value="1"/>
</dbReference>
<dbReference type="EMBL" id="QXHD01000004">
    <property type="protein sequence ID" value="NEZ60566.1"/>
    <property type="molecule type" value="Genomic_DNA"/>
</dbReference>
<evidence type="ECO:0000313" key="8">
    <source>
        <dbReference type="Proteomes" id="UP000481033"/>
    </source>
</evidence>
<evidence type="ECO:0000256" key="3">
    <source>
        <dbReference type="ARBA" id="ARBA00006251"/>
    </source>
</evidence>
<reference evidence="7 8" key="1">
    <citation type="journal article" date="2020" name="Microb. Ecol.">
        <title>Ecogenomics of the Marine Benthic Filamentous Cyanobacterium Adonisia.</title>
        <authorList>
            <person name="Walter J.M."/>
            <person name="Coutinho F.H."/>
            <person name="Leomil L."/>
            <person name="Hargreaves P.I."/>
            <person name="Campeao M.E."/>
            <person name="Vieira V.V."/>
            <person name="Silva B.S."/>
            <person name="Fistarol G.O."/>
            <person name="Salomon P.S."/>
            <person name="Sawabe T."/>
            <person name="Mino S."/>
            <person name="Hosokawa M."/>
            <person name="Miyashita H."/>
            <person name="Maruyama F."/>
            <person name="van Verk M.C."/>
            <person name="Dutilh B.E."/>
            <person name="Thompson C.C."/>
            <person name="Thompson F.L."/>
        </authorList>
    </citation>
    <scope>NUCLEOTIDE SEQUENCE [LARGE SCALE GENOMIC DNA]</scope>
    <source>
        <strain evidence="7 8">CCMR0081</strain>
    </source>
</reference>
<keyword evidence="8" id="KW-1185">Reference proteome</keyword>
<dbReference type="PANTHER" id="PTHR31480">
    <property type="entry name" value="BIFUNCTIONAL LYCOPENE CYCLASE/PHYTOENE SYNTHASE"/>
    <property type="match status" value="1"/>
</dbReference>
<dbReference type="PROSITE" id="PS01044">
    <property type="entry name" value="SQUALEN_PHYTOEN_SYN_1"/>
    <property type="match status" value="1"/>
</dbReference>
<dbReference type="GO" id="GO:0051996">
    <property type="term" value="F:squalene synthase [NAD(P)H] activity"/>
    <property type="evidence" value="ECO:0007669"/>
    <property type="project" value="InterPro"/>
</dbReference>
<comment type="similarity">
    <text evidence="3">Belongs to the phytoene/squalene synthase family.</text>
</comment>
<dbReference type="InterPro" id="IPR008949">
    <property type="entry name" value="Isoprenoid_synthase_dom_sf"/>
</dbReference>
<accession>A0A6M0RWQ7</accession>
<dbReference type="InterPro" id="IPR054866">
    <property type="entry name" value="PhytoSynCyanob"/>
</dbReference>
<dbReference type="InterPro" id="IPR033904">
    <property type="entry name" value="Trans_IPPS_HH"/>
</dbReference>
<organism evidence="7 8">
    <name type="scientific">Adonisia turfae CCMR0081</name>
    <dbReference type="NCBI Taxonomy" id="2292702"/>
    <lineage>
        <taxon>Bacteria</taxon>
        <taxon>Bacillati</taxon>
        <taxon>Cyanobacteriota</taxon>
        <taxon>Adonisia</taxon>
        <taxon>Adonisia turfae</taxon>
    </lineage>
</organism>
<dbReference type="PROSITE" id="PS01045">
    <property type="entry name" value="SQUALEN_PHYTOEN_SYN_2"/>
    <property type="match status" value="1"/>
</dbReference>
<dbReference type="SFLD" id="SFLDS00005">
    <property type="entry name" value="Isoprenoid_Synthase_Type_I"/>
    <property type="match status" value="1"/>
</dbReference>
<sequence>MLLQPTTNVSPASKLASVDESYERCRQITAKYSKTFYMGTMLMSEVKRRAIWAIYVWCRRTDELVDGPSAQFTTEDTLNDWEKQLESVFSGHPQDDYDVAMVDALEHFSLDIQPFRDMISGQRMDLECSRYETFEDLKLYCYRVAGTVGLMSTVVMGVDPEYNTAPWAKALPCPTEEAIALGIANQLTNILRDVGEDARRGRIYLPLEDLELFKYSEDDLMNGVIDERWCALMRFQIQRALKFYRQAESGISVLSPDARWPVWSALMLYRKILDVIAENQYDVFNRRAFVPTVRKLLCLPPALLRARVL</sequence>
<dbReference type="AlphaFoldDB" id="A0A6M0RWQ7"/>
<comment type="catalytic activity">
    <reaction evidence="1">
        <text>2 (2E,6E,10E)-geranylgeranyl diphosphate = 15-cis-phytoene + 2 diphosphate</text>
        <dbReference type="Rhea" id="RHEA:34475"/>
        <dbReference type="ChEBI" id="CHEBI:27787"/>
        <dbReference type="ChEBI" id="CHEBI:33019"/>
        <dbReference type="ChEBI" id="CHEBI:58756"/>
        <dbReference type="EC" id="2.5.1.32"/>
    </reaction>
</comment>
<dbReference type="NCBIfam" id="NF045686">
    <property type="entry name" value="PhytoSynCyanob"/>
    <property type="match status" value="1"/>
</dbReference>
<comment type="caution">
    <text evidence="7">The sequence shown here is derived from an EMBL/GenBank/DDBJ whole genome shotgun (WGS) entry which is preliminary data.</text>
</comment>
<dbReference type="GO" id="GO:0004311">
    <property type="term" value="F:geranylgeranyl diphosphate synthase activity"/>
    <property type="evidence" value="ECO:0007669"/>
    <property type="project" value="InterPro"/>
</dbReference>
<evidence type="ECO:0000256" key="1">
    <source>
        <dbReference type="ARBA" id="ARBA00001805"/>
    </source>
</evidence>
<dbReference type="SUPFAM" id="SSF48576">
    <property type="entry name" value="Terpenoid synthases"/>
    <property type="match status" value="1"/>
</dbReference>